<dbReference type="GO" id="GO:0005654">
    <property type="term" value="C:nucleoplasm"/>
    <property type="evidence" value="ECO:0007669"/>
    <property type="project" value="TreeGrafter"/>
</dbReference>
<keyword evidence="9" id="KW-1185">Reference proteome</keyword>
<dbReference type="PROSITE" id="PS51293">
    <property type="entry name" value="SANT"/>
    <property type="match status" value="1"/>
</dbReference>
<dbReference type="Gene3D" id="1.10.10.60">
    <property type="entry name" value="Homeodomain-like"/>
    <property type="match status" value="1"/>
</dbReference>
<dbReference type="GO" id="GO:0000122">
    <property type="term" value="P:negative regulation of transcription by RNA polymerase II"/>
    <property type="evidence" value="ECO:0007669"/>
    <property type="project" value="TreeGrafter"/>
</dbReference>
<evidence type="ECO:0000256" key="6">
    <source>
        <dbReference type="SAM" id="MobiDB-lite"/>
    </source>
</evidence>
<feature type="domain" description="SANT" evidence="7">
    <location>
        <begin position="259"/>
        <end position="310"/>
    </location>
</feature>
<keyword evidence="5" id="KW-0539">Nucleus</keyword>
<dbReference type="GO" id="GO:0042826">
    <property type="term" value="F:histone deacetylase binding"/>
    <property type="evidence" value="ECO:0007669"/>
    <property type="project" value="TreeGrafter"/>
</dbReference>
<dbReference type="EMBL" id="CAICTM010000103">
    <property type="protein sequence ID" value="CAB9501288.1"/>
    <property type="molecule type" value="Genomic_DNA"/>
</dbReference>
<evidence type="ECO:0000313" key="9">
    <source>
        <dbReference type="Proteomes" id="UP001153069"/>
    </source>
</evidence>
<feature type="compositionally biased region" description="Basic and acidic residues" evidence="6">
    <location>
        <begin position="166"/>
        <end position="181"/>
    </location>
</feature>
<feature type="compositionally biased region" description="Polar residues" evidence="6">
    <location>
        <begin position="138"/>
        <end position="149"/>
    </location>
</feature>
<keyword evidence="4" id="KW-0238">DNA-binding</keyword>
<evidence type="ECO:0000256" key="5">
    <source>
        <dbReference type="ARBA" id="ARBA00023242"/>
    </source>
</evidence>
<reference evidence="8" key="1">
    <citation type="submission" date="2020-06" db="EMBL/GenBank/DDBJ databases">
        <authorList>
            <consortium name="Plant Systems Biology data submission"/>
        </authorList>
    </citation>
    <scope>NUCLEOTIDE SEQUENCE</scope>
    <source>
        <strain evidence="8">D6</strain>
    </source>
</reference>
<evidence type="ECO:0000256" key="4">
    <source>
        <dbReference type="ARBA" id="ARBA00023125"/>
    </source>
</evidence>
<dbReference type="GO" id="GO:0008270">
    <property type="term" value="F:zinc ion binding"/>
    <property type="evidence" value="ECO:0007669"/>
    <property type="project" value="UniProtKB-KW"/>
</dbReference>
<name>A0A9N8DE16_9STRA</name>
<feature type="compositionally biased region" description="Basic and acidic residues" evidence="6">
    <location>
        <begin position="7"/>
        <end position="21"/>
    </location>
</feature>
<proteinExistence type="predicted"/>
<evidence type="ECO:0000256" key="3">
    <source>
        <dbReference type="ARBA" id="ARBA00022833"/>
    </source>
</evidence>
<keyword evidence="3" id="KW-0862">Zinc</keyword>
<evidence type="ECO:0000256" key="2">
    <source>
        <dbReference type="ARBA" id="ARBA00022771"/>
    </source>
</evidence>
<protein>
    <submittedName>
        <fullName evidence="8">Induction early response protein 1</fullName>
    </submittedName>
</protein>
<dbReference type="Pfam" id="PF00249">
    <property type="entry name" value="Myb_DNA-binding"/>
    <property type="match status" value="1"/>
</dbReference>
<evidence type="ECO:0000313" key="8">
    <source>
        <dbReference type="EMBL" id="CAB9501288.1"/>
    </source>
</evidence>
<feature type="compositionally biased region" description="Basic and acidic residues" evidence="6">
    <location>
        <begin position="78"/>
        <end position="125"/>
    </location>
</feature>
<evidence type="ECO:0000256" key="1">
    <source>
        <dbReference type="ARBA" id="ARBA00022723"/>
    </source>
</evidence>
<sequence>MESSLASDEKDDNHPARKEIASDQTMEEAPSSNEQSAIDSTPPDASAVTASVELESETAVAEATPEASNATDDNIPEDNEHTNGKSDDQDSKRKRDESEADISEKEPKRMRKSESAEVVNAKEESDPVSETITEDPENTSTLPETTQSAAPDATDPAACSEANGDGNEKLPSKTKEQSTDRKKLRNQKRWRAHQVAEDYVELASNMMLNPIHLGPYGYDDKTTVEHQSNGESVAAQPRKYPLELISSLGFLKSPLRRPTVIEKWSPYEISLFEAGMGHYGKEFHEIQKLIQTKSTKECIDFYYIWKKTSHYKAWKESYVQPMELVAEEEYGTTPVKKTGR</sequence>
<dbReference type="InterPro" id="IPR009057">
    <property type="entry name" value="Homeodomain-like_sf"/>
</dbReference>
<dbReference type="PANTHER" id="PTHR10865">
    <property type="entry name" value="METASTASIS-ASSOCIATED PROTEIN AND MESODERM INDUCTION EARLY RESPONSE PROTEIN"/>
    <property type="match status" value="1"/>
</dbReference>
<dbReference type="InterPro" id="IPR001005">
    <property type="entry name" value="SANT/Myb"/>
</dbReference>
<dbReference type="GO" id="GO:0003677">
    <property type="term" value="F:DNA binding"/>
    <property type="evidence" value="ECO:0007669"/>
    <property type="project" value="UniProtKB-KW"/>
</dbReference>
<evidence type="ECO:0000259" key="7">
    <source>
        <dbReference type="PROSITE" id="PS51293"/>
    </source>
</evidence>
<dbReference type="GO" id="GO:0003714">
    <property type="term" value="F:transcription corepressor activity"/>
    <property type="evidence" value="ECO:0007669"/>
    <property type="project" value="TreeGrafter"/>
</dbReference>
<dbReference type="SUPFAM" id="SSF46689">
    <property type="entry name" value="Homeodomain-like"/>
    <property type="match status" value="1"/>
</dbReference>
<dbReference type="Proteomes" id="UP001153069">
    <property type="component" value="Unassembled WGS sequence"/>
</dbReference>
<gene>
    <name evidence="8" type="ORF">SEMRO_104_G052910.1</name>
</gene>
<feature type="region of interest" description="Disordered" evidence="6">
    <location>
        <begin position="1"/>
        <end position="189"/>
    </location>
</feature>
<keyword evidence="1" id="KW-0479">Metal-binding</keyword>
<dbReference type="FunFam" id="1.10.10.60:FF:000012">
    <property type="entry name" value="Metastasis-associated 1 family, member 3"/>
    <property type="match status" value="1"/>
</dbReference>
<keyword evidence="2" id="KW-0863">Zinc-finger</keyword>
<dbReference type="InterPro" id="IPR017884">
    <property type="entry name" value="SANT_dom"/>
</dbReference>
<dbReference type="OrthoDB" id="2193595at2759"/>
<dbReference type="SMART" id="SM00717">
    <property type="entry name" value="SANT"/>
    <property type="match status" value="1"/>
</dbReference>
<comment type="caution">
    <text evidence="8">The sequence shown here is derived from an EMBL/GenBank/DDBJ whole genome shotgun (WGS) entry which is preliminary data.</text>
</comment>
<organism evidence="8 9">
    <name type="scientific">Seminavis robusta</name>
    <dbReference type="NCBI Taxonomy" id="568900"/>
    <lineage>
        <taxon>Eukaryota</taxon>
        <taxon>Sar</taxon>
        <taxon>Stramenopiles</taxon>
        <taxon>Ochrophyta</taxon>
        <taxon>Bacillariophyta</taxon>
        <taxon>Bacillariophyceae</taxon>
        <taxon>Bacillariophycidae</taxon>
        <taxon>Naviculales</taxon>
        <taxon>Naviculaceae</taxon>
        <taxon>Seminavis</taxon>
    </lineage>
</organism>
<dbReference type="AlphaFoldDB" id="A0A9N8DE16"/>
<dbReference type="PANTHER" id="PTHR10865:SF28">
    <property type="entry name" value="ELM2 DOMAIN-CONTAINING PROTEIN"/>
    <property type="match status" value="1"/>
</dbReference>
<dbReference type="InterPro" id="IPR040138">
    <property type="entry name" value="MIER/MTA"/>
</dbReference>
<feature type="compositionally biased region" description="Polar residues" evidence="6">
    <location>
        <begin position="30"/>
        <end position="39"/>
    </location>
</feature>
<accession>A0A9N8DE16</accession>